<feature type="transmembrane region" description="Helical" evidence="1">
    <location>
        <begin position="310"/>
        <end position="334"/>
    </location>
</feature>
<organism evidence="3 4">
    <name type="scientific">Candidatus Korobacter versatilis</name>
    <dbReference type="NCBI Taxonomy" id="658062"/>
    <lineage>
        <taxon>Bacteria</taxon>
        <taxon>Pseudomonadati</taxon>
        <taxon>Acidobacteriota</taxon>
        <taxon>Terriglobia</taxon>
        <taxon>Terriglobales</taxon>
        <taxon>Candidatus Korobacteraceae</taxon>
        <taxon>Candidatus Korobacter</taxon>
    </lineage>
</organism>
<reference evidence="3" key="1">
    <citation type="submission" date="2020-07" db="EMBL/GenBank/DDBJ databases">
        <title>Huge and variable diversity of episymbiotic CPR bacteria and DPANN archaea in groundwater ecosystems.</title>
        <authorList>
            <person name="He C.Y."/>
            <person name="Keren R."/>
            <person name="Whittaker M."/>
            <person name="Farag I.F."/>
            <person name="Doudna J."/>
            <person name="Cate J.H.D."/>
            <person name="Banfield J.F."/>
        </authorList>
    </citation>
    <scope>NUCLEOTIDE SEQUENCE</scope>
    <source>
        <strain evidence="3">NC_groundwater_580_Pr5_B-0.1um_64_19</strain>
    </source>
</reference>
<dbReference type="Pfam" id="PF20244">
    <property type="entry name" value="DUF6599"/>
    <property type="match status" value="1"/>
</dbReference>
<keyword evidence="1" id="KW-0812">Transmembrane</keyword>
<keyword evidence="1" id="KW-0472">Membrane</keyword>
<feature type="chain" id="PRO_5037991040" evidence="2">
    <location>
        <begin position="18"/>
        <end position="382"/>
    </location>
</feature>
<feature type="signal peptide" evidence="2">
    <location>
        <begin position="1"/>
        <end position="17"/>
    </location>
</feature>
<sequence>MRARFLLTLLLVASCFAADKPAAKPREKPAALLPQEFAEWRKTAPQATTDPGVADPANAAVMKEYGFTDFESATYAKPGRTLKLRAARFEDKSGAYGAFTFYKQPQMITQQIGDQASSGNETVLFYKGNVLVQAVFDRITGMSAAELRELADALPQPAGEAQVPPTLPTYFPKPSYVKNSVKYVLGPAGLNAVGAPIAGELVDFSKSPEIALAHYTTSAGEATLMLLYYPTPQIAAVRLREIDAAMNANPDAHSERDTYASKRTGPIVALVTGAAPMGEAKSLLASVTYDADVTWNEKTKLTPRDNPINLIWAAIKLTGYLLAAMFALGILYAAGRIALRKYYPQYVRDGGEMISLDLRARTSATEGAGPPLSSPLPPGEAK</sequence>
<protein>
    <submittedName>
        <fullName evidence="3">Uncharacterized protein</fullName>
    </submittedName>
</protein>
<accession>A0A932EPM0</accession>
<dbReference type="Proteomes" id="UP000779809">
    <property type="component" value="Unassembled WGS sequence"/>
</dbReference>
<gene>
    <name evidence="3" type="ORF">HYX28_09275</name>
</gene>
<dbReference type="InterPro" id="IPR046534">
    <property type="entry name" value="DUF6599"/>
</dbReference>
<keyword evidence="1" id="KW-1133">Transmembrane helix</keyword>
<evidence type="ECO:0000313" key="3">
    <source>
        <dbReference type="EMBL" id="MBI2678960.1"/>
    </source>
</evidence>
<dbReference type="EMBL" id="JACPNR010000011">
    <property type="protein sequence ID" value="MBI2678960.1"/>
    <property type="molecule type" value="Genomic_DNA"/>
</dbReference>
<name>A0A932EPM0_9BACT</name>
<evidence type="ECO:0000313" key="4">
    <source>
        <dbReference type="Proteomes" id="UP000779809"/>
    </source>
</evidence>
<evidence type="ECO:0000256" key="2">
    <source>
        <dbReference type="SAM" id="SignalP"/>
    </source>
</evidence>
<dbReference type="AlphaFoldDB" id="A0A932EPM0"/>
<dbReference type="PROSITE" id="PS51257">
    <property type="entry name" value="PROKAR_LIPOPROTEIN"/>
    <property type="match status" value="1"/>
</dbReference>
<keyword evidence="2" id="KW-0732">Signal</keyword>
<evidence type="ECO:0000256" key="1">
    <source>
        <dbReference type="SAM" id="Phobius"/>
    </source>
</evidence>
<proteinExistence type="predicted"/>
<comment type="caution">
    <text evidence="3">The sequence shown here is derived from an EMBL/GenBank/DDBJ whole genome shotgun (WGS) entry which is preliminary data.</text>
</comment>